<protein>
    <submittedName>
        <fullName evidence="1">Uncharacterized protein</fullName>
    </submittedName>
</protein>
<evidence type="ECO:0000313" key="2">
    <source>
        <dbReference type="Proteomes" id="UP000464657"/>
    </source>
</evidence>
<name>A0A7L4ZK53_9FLAO</name>
<dbReference type="Proteomes" id="UP000464657">
    <property type="component" value="Chromosome"/>
</dbReference>
<gene>
    <name evidence="1" type="ORF">IMCC3317_22800</name>
</gene>
<organism evidence="1 2">
    <name type="scientific">Kordia antarctica</name>
    <dbReference type="NCBI Taxonomy" id="1218801"/>
    <lineage>
        <taxon>Bacteria</taxon>
        <taxon>Pseudomonadati</taxon>
        <taxon>Bacteroidota</taxon>
        <taxon>Flavobacteriia</taxon>
        <taxon>Flavobacteriales</taxon>
        <taxon>Flavobacteriaceae</taxon>
        <taxon>Kordia</taxon>
    </lineage>
</organism>
<dbReference type="AlphaFoldDB" id="A0A7L4ZK53"/>
<sequence>MKLLITFFSAVVLFTSSVSNNLESLNNDVITYEVVFDGSEGGLCFFTDSQDDAITVEDDENKLFVKFNQDANSFVGKTFTILLKPNKVDNGVYKAKSVLKLELK</sequence>
<keyword evidence="2" id="KW-1185">Reference proteome</keyword>
<evidence type="ECO:0000313" key="1">
    <source>
        <dbReference type="EMBL" id="QHI36910.1"/>
    </source>
</evidence>
<dbReference type="KEGG" id="kan:IMCC3317_22800"/>
<reference evidence="1 2" key="1">
    <citation type="journal article" date="2013" name="Int. J. Syst. Evol. Microbiol.">
        <title>Kordia antarctica sp. nov., isolated from Antarctic seawater.</title>
        <authorList>
            <person name="Baek K."/>
            <person name="Choi A."/>
            <person name="Kang I."/>
            <person name="Lee K."/>
            <person name="Cho J.C."/>
        </authorList>
    </citation>
    <scope>NUCLEOTIDE SEQUENCE [LARGE SCALE GENOMIC DNA]</scope>
    <source>
        <strain evidence="1 2">IMCC3317</strain>
    </source>
</reference>
<dbReference type="EMBL" id="CP019288">
    <property type="protein sequence ID" value="QHI36910.1"/>
    <property type="molecule type" value="Genomic_DNA"/>
</dbReference>
<proteinExistence type="predicted"/>
<dbReference type="OrthoDB" id="1453558at2"/>
<dbReference type="RefSeq" id="WP_160129579.1">
    <property type="nucleotide sequence ID" value="NZ_CP019288.1"/>
</dbReference>
<accession>A0A7L4ZK53</accession>